<evidence type="ECO:0000256" key="1">
    <source>
        <dbReference type="ARBA" id="ARBA00022723"/>
    </source>
</evidence>
<dbReference type="CDD" id="cd03416">
    <property type="entry name" value="CbiX_SirB_N"/>
    <property type="match status" value="1"/>
</dbReference>
<dbReference type="Gene3D" id="3.40.50.1400">
    <property type="match status" value="2"/>
</dbReference>
<dbReference type="InterPro" id="IPR002762">
    <property type="entry name" value="CbiX-like"/>
</dbReference>
<comment type="caution">
    <text evidence="3">The sequence shown here is derived from an EMBL/GenBank/DDBJ whole genome shotgun (WGS) entry which is preliminary data.</text>
</comment>
<keyword evidence="4" id="KW-1185">Reference proteome</keyword>
<name>A0AA91SS50_9MYCO</name>
<evidence type="ECO:0000256" key="2">
    <source>
        <dbReference type="ARBA" id="ARBA00023239"/>
    </source>
</evidence>
<dbReference type="AlphaFoldDB" id="A0AA91SS50"/>
<dbReference type="GO" id="GO:0046872">
    <property type="term" value="F:metal ion binding"/>
    <property type="evidence" value="ECO:0007669"/>
    <property type="project" value="UniProtKB-KW"/>
</dbReference>
<evidence type="ECO:0000313" key="3">
    <source>
        <dbReference type="EMBL" id="OSC34049.1"/>
    </source>
</evidence>
<gene>
    <name evidence="3" type="ORF">B8W67_08530</name>
</gene>
<dbReference type="PANTHER" id="PTHR33542:SF5">
    <property type="entry name" value="FERROCHELATASE CHE1"/>
    <property type="match status" value="1"/>
</dbReference>
<reference evidence="3 4" key="1">
    <citation type="submission" date="2017-04" db="EMBL/GenBank/DDBJ databases">
        <title>The new phylogeny of genus Mycobacterium.</title>
        <authorList>
            <person name="Tortoli E."/>
            <person name="Trovato A."/>
            <person name="Cirillo D.M."/>
        </authorList>
    </citation>
    <scope>NUCLEOTIDE SEQUENCE [LARGE SCALE GENOMIC DNA]</scope>
    <source>
        <strain evidence="3 4">KCTC 19819</strain>
    </source>
</reference>
<accession>A0AA91SS50</accession>
<dbReference type="EMBL" id="NCXO01000014">
    <property type="protein sequence ID" value="OSC34049.1"/>
    <property type="molecule type" value="Genomic_DNA"/>
</dbReference>
<proteinExistence type="predicted"/>
<protein>
    <submittedName>
        <fullName evidence="3">Cobalamin biosynthesis protein CbiX</fullName>
    </submittedName>
</protein>
<dbReference type="InterPro" id="IPR050963">
    <property type="entry name" value="Sirohydro_Cobaltochel/CbiX"/>
</dbReference>
<dbReference type="PANTHER" id="PTHR33542">
    <property type="entry name" value="SIROHYDROCHLORIN FERROCHELATASE, CHLOROPLASTIC"/>
    <property type="match status" value="1"/>
</dbReference>
<sequence length="226" mass="23092">MNRVLVAHGTRKPGGVAMIGELAERVSALLGQRVQVAFVDVVGPGPAEVLRADPAPAVVVPAFVARGFHVRRDLPTQLLASGHPEITVTPALGPSPALVGLLAAQLRSARRRRGDAVILAVAGSADPLARTDLADLAGQLAATTGCAVTLACAATGSPTVADAVVRARRDGAERVVVVSGLLADGLFQDRLRRCGADVVTAPLGAQPMLARIVAEHFRRASPAVAA</sequence>
<dbReference type="SUPFAM" id="SSF53800">
    <property type="entry name" value="Chelatase"/>
    <property type="match status" value="1"/>
</dbReference>
<keyword evidence="2" id="KW-0456">Lyase</keyword>
<organism evidence="3 4">
    <name type="scientific">Mycolicibacillus koreensis</name>
    <dbReference type="NCBI Taxonomy" id="1069220"/>
    <lineage>
        <taxon>Bacteria</taxon>
        <taxon>Bacillati</taxon>
        <taxon>Actinomycetota</taxon>
        <taxon>Actinomycetes</taxon>
        <taxon>Mycobacteriales</taxon>
        <taxon>Mycobacteriaceae</taxon>
        <taxon>Mycolicibacillus</taxon>
    </lineage>
</organism>
<evidence type="ECO:0000313" key="4">
    <source>
        <dbReference type="Proteomes" id="UP000193577"/>
    </source>
</evidence>
<dbReference type="GO" id="GO:0016829">
    <property type="term" value="F:lyase activity"/>
    <property type="evidence" value="ECO:0007669"/>
    <property type="project" value="UniProtKB-KW"/>
</dbReference>
<dbReference type="Proteomes" id="UP000193577">
    <property type="component" value="Unassembled WGS sequence"/>
</dbReference>
<keyword evidence="1" id="KW-0479">Metal-binding</keyword>
<dbReference type="Pfam" id="PF01903">
    <property type="entry name" value="CbiX"/>
    <property type="match status" value="2"/>
</dbReference>